<evidence type="ECO:0000256" key="7">
    <source>
        <dbReference type="HAMAP-Rule" id="MF_01416"/>
    </source>
</evidence>
<keyword evidence="7" id="KW-0139">CF(1)</keyword>
<accession>A0A2D3WIZ9</accession>
<dbReference type="SUPFAM" id="SSF47928">
    <property type="entry name" value="N-terminal domain of the delta subunit of the F1F0-ATP synthase"/>
    <property type="match status" value="1"/>
</dbReference>
<evidence type="ECO:0000256" key="4">
    <source>
        <dbReference type="ARBA" id="ARBA00023065"/>
    </source>
</evidence>
<dbReference type="GO" id="GO:0045259">
    <property type="term" value="C:proton-transporting ATP synthase complex"/>
    <property type="evidence" value="ECO:0007669"/>
    <property type="project" value="UniProtKB-KW"/>
</dbReference>
<comment type="function">
    <text evidence="7">This protein is part of the stalk that links CF(0) to CF(1). It either transmits conformational changes from CF(0) to CF(1) or is implicated in proton conduction.</text>
</comment>
<evidence type="ECO:0000256" key="2">
    <source>
        <dbReference type="ARBA" id="ARBA00022448"/>
    </source>
</evidence>
<keyword evidence="4 7" id="KW-0406">Ion transport</keyword>
<evidence type="ECO:0000313" key="8">
    <source>
        <dbReference type="EMBL" id="DAB37694.1"/>
    </source>
</evidence>
<sequence length="178" mass="19604">MRNELIAKRYIKPLMESCDQASLENLAALLASVAKAYENDKFTLIMNSNDISVSAKCQLVLDMVASAKSTVVNNLIKLLAENGRLLLIPTLADQLTREIARAKRTFKGRIYSNSVVDQASVETIARDLGTKMGATISLSYVASDFDGIRVEVDDLNVEINFSKSRLNAQLVEHILKAI</sequence>
<evidence type="ECO:0000313" key="9">
    <source>
        <dbReference type="Proteomes" id="UP000228859"/>
    </source>
</evidence>
<dbReference type="Pfam" id="PF00213">
    <property type="entry name" value="OSCP"/>
    <property type="match status" value="1"/>
</dbReference>
<comment type="caution">
    <text evidence="8">The sequence shown here is derived from an EMBL/GenBank/DDBJ whole genome shotgun (WGS) entry which is preliminary data.</text>
</comment>
<protein>
    <recommendedName>
        <fullName evidence="7">ATP synthase subunit delta</fullName>
    </recommendedName>
    <alternativeName>
        <fullName evidence="7">ATP synthase F(1) sector subunit delta</fullName>
    </alternativeName>
    <alternativeName>
        <fullName evidence="7">F-type ATPase subunit delta</fullName>
        <shortName evidence="7">F-ATPase subunit delta</shortName>
    </alternativeName>
</protein>
<dbReference type="Proteomes" id="UP000228859">
    <property type="component" value="Unassembled WGS sequence"/>
</dbReference>
<keyword evidence="2 7" id="KW-0813">Transport</keyword>
<keyword evidence="7" id="KW-1003">Cell membrane</keyword>
<proteinExistence type="inferred from homology"/>
<evidence type="ECO:0000256" key="3">
    <source>
        <dbReference type="ARBA" id="ARBA00022781"/>
    </source>
</evidence>
<comment type="subcellular location">
    <subcellularLocation>
        <location evidence="7">Cell membrane</location>
        <topology evidence="7">Peripheral membrane protein</topology>
    </subcellularLocation>
    <subcellularLocation>
        <location evidence="1">Membrane</location>
    </subcellularLocation>
</comment>
<dbReference type="GO" id="GO:0005886">
    <property type="term" value="C:plasma membrane"/>
    <property type="evidence" value="ECO:0007669"/>
    <property type="project" value="UniProtKB-SubCell"/>
</dbReference>
<evidence type="ECO:0000256" key="6">
    <source>
        <dbReference type="ARBA" id="ARBA00023310"/>
    </source>
</evidence>
<dbReference type="GO" id="GO:0046933">
    <property type="term" value="F:proton-transporting ATP synthase activity, rotational mechanism"/>
    <property type="evidence" value="ECO:0007669"/>
    <property type="project" value="UniProtKB-UniRule"/>
</dbReference>
<reference evidence="8 9" key="1">
    <citation type="journal article" date="2017" name="Front. Microbiol.">
        <title>Comparative Genomic Analysis of the Class Epsilonproteobacteria and Proposed Reclassification to Epsilonbacteraeota (phyl. nov.).</title>
        <authorList>
            <person name="Waite D.W."/>
            <person name="Vanwonterghem I."/>
            <person name="Rinke C."/>
            <person name="Parks D.H."/>
            <person name="Zhang Y."/>
            <person name="Takai K."/>
            <person name="Sievert S.M."/>
            <person name="Simon J."/>
            <person name="Campbell B.J."/>
            <person name="Hanson T.E."/>
            <person name="Woyke T."/>
            <person name="Klotz M.G."/>
            <person name="Hugenholtz P."/>
        </authorList>
    </citation>
    <scope>NUCLEOTIDE SEQUENCE [LARGE SCALE GENOMIC DNA]</scope>
    <source>
        <strain evidence="8">UBA12443</strain>
    </source>
</reference>
<gene>
    <name evidence="7" type="primary">atpH</name>
    <name evidence="8" type="ORF">CFH83_09825</name>
</gene>
<evidence type="ECO:0000256" key="1">
    <source>
        <dbReference type="ARBA" id="ARBA00004370"/>
    </source>
</evidence>
<evidence type="ECO:0000256" key="5">
    <source>
        <dbReference type="ARBA" id="ARBA00023136"/>
    </source>
</evidence>
<comment type="function">
    <text evidence="7">F(1)F(0) ATP synthase produces ATP from ADP in the presence of a proton or sodium gradient. F-type ATPases consist of two structural domains, F(1) containing the extramembraneous catalytic core and F(0) containing the membrane proton channel, linked together by a central stalk and a peripheral stalk. During catalysis, ATP synthesis in the catalytic domain of F(1) is coupled via a rotary mechanism of the central stalk subunits to proton translocation.</text>
</comment>
<dbReference type="EMBL" id="DLUI01000142">
    <property type="protein sequence ID" value="DAB37694.1"/>
    <property type="molecule type" value="Genomic_DNA"/>
</dbReference>
<dbReference type="InterPro" id="IPR000711">
    <property type="entry name" value="ATPase_OSCP/dsu"/>
</dbReference>
<dbReference type="NCBIfam" id="NF006291">
    <property type="entry name" value="PRK08474.1"/>
    <property type="match status" value="1"/>
</dbReference>
<name>A0A2D3WIZ9_9BACT</name>
<keyword evidence="6 7" id="KW-0066">ATP synthesis</keyword>
<dbReference type="HAMAP" id="MF_01416">
    <property type="entry name" value="ATP_synth_delta_bact"/>
    <property type="match status" value="1"/>
</dbReference>
<dbReference type="RefSeq" id="WP_294894397.1">
    <property type="nucleotide sequence ID" value="NZ_DLUI01000142.1"/>
</dbReference>
<keyword evidence="5 7" id="KW-0472">Membrane</keyword>
<dbReference type="Gene3D" id="1.10.520.20">
    <property type="entry name" value="N-terminal domain of the delta subunit of the F1F0-ATP synthase"/>
    <property type="match status" value="1"/>
</dbReference>
<dbReference type="AlphaFoldDB" id="A0A2D3WIZ9"/>
<comment type="similarity">
    <text evidence="7">Belongs to the ATPase delta chain family.</text>
</comment>
<keyword evidence="3 7" id="KW-0375">Hydrogen ion transport</keyword>
<organism evidence="8 9">
    <name type="scientific">Sulfuricurvum kujiense</name>
    <dbReference type="NCBI Taxonomy" id="148813"/>
    <lineage>
        <taxon>Bacteria</taxon>
        <taxon>Pseudomonadati</taxon>
        <taxon>Campylobacterota</taxon>
        <taxon>Epsilonproteobacteria</taxon>
        <taxon>Campylobacterales</taxon>
        <taxon>Sulfurimonadaceae</taxon>
        <taxon>Sulfuricurvum</taxon>
    </lineage>
</organism>
<dbReference type="InterPro" id="IPR026015">
    <property type="entry name" value="ATP_synth_OSCP/delta_N_sf"/>
</dbReference>